<feature type="transmembrane region" description="Helical" evidence="8">
    <location>
        <begin position="161"/>
        <end position="182"/>
    </location>
</feature>
<comment type="subcellular location">
    <subcellularLocation>
        <location evidence="1">Cell membrane</location>
        <topology evidence="1">Multi-pass membrane protein</topology>
    </subcellularLocation>
</comment>
<dbReference type="Pfam" id="PF09594">
    <property type="entry name" value="GT87"/>
    <property type="match status" value="1"/>
</dbReference>
<keyword evidence="4 8" id="KW-0812">Transmembrane</keyword>
<evidence type="ECO:0000256" key="5">
    <source>
        <dbReference type="ARBA" id="ARBA00022989"/>
    </source>
</evidence>
<evidence type="ECO:0000313" key="9">
    <source>
        <dbReference type="EMBL" id="MEJ8473558.1"/>
    </source>
</evidence>
<organism evidence="9 10">
    <name type="scientific">Roseibium algae</name>
    <dbReference type="NCBI Taxonomy" id="3123038"/>
    <lineage>
        <taxon>Bacteria</taxon>
        <taxon>Pseudomonadati</taxon>
        <taxon>Pseudomonadota</taxon>
        <taxon>Alphaproteobacteria</taxon>
        <taxon>Hyphomicrobiales</taxon>
        <taxon>Stappiaceae</taxon>
        <taxon>Roseibium</taxon>
    </lineage>
</organism>
<feature type="transmembrane region" description="Helical" evidence="8">
    <location>
        <begin position="129"/>
        <end position="155"/>
    </location>
</feature>
<keyword evidence="3 9" id="KW-0808">Transferase</keyword>
<feature type="transmembrane region" description="Helical" evidence="8">
    <location>
        <begin position="257"/>
        <end position="279"/>
    </location>
</feature>
<comment type="similarity">
    <text evidence="7">Belongs to the glycosyltransferase 87 family.</text>
</comment>
<reference evidence="9 10" key="1">
    <citation type="submission" date="2024-02" db="EMBL/GenBank/DDBJ databases">
        <title>Roseibium algae sp. nov., isolated from marine alga (Grateloupia sp.), showing potential in myo-inositol conversion.</title>
        <authorList>
            <person name="Wang Y."/>
        </authorList>
    </citation>
    <scope>NUCLEOTIDE SEQUENCE [LARGE SCALE GENOMIC DNA]</scope>
    <source>
        <strain evidence="9 10">H3510</strain>
    </source>
</reference>
<dbReference type="InterPro" id="IPR018584">
    <property type="entry name" value="GT87"/>
</dbReference>
<evidence type="ECO:0000256" key="8">
    <source>
        <dbReference type="SAM" id="Phobius"/>
    </source>
</evidence>
<evidence type="ECO:0000256" key="1">
    <source>
        <dbReference type="ARBA" id="ARBA00004651"/>
    </source>
</evidence>
<dbReference type="EMBL" id="JBAKIA010000002">
    <property type="protein sequence ID" value="MEJ8473558.1"/>
    <property type="molecule type" value="Genomic_DNA"/>
</dbReference>
<comment type="caution">
    <text evidence="9">The sequence shown here is derived from an EMBL/GenBank/DDBJ whole genome shotgun (WGS) entry which is preliminary data.</text>
</comment>
<feature type="transmembrane region" description="Helical" evidence="8">
    <location>
        <begin position="74"/>
        <end position="97"/>
    </location>
</feature>
<keyword evidence="10" id="KW-1185">Reference proteome</keyword>
<keyword evidence="9" id="KW-0328">Glycosyltransferase</keyword>
<feature type="transmembrane region" description="Helical" evidence="8">
    <location>
        <begin position="299"/>
        <end position="331"/>
    </location>
</feature>
<gene>
    <name evidence="9" type="ORF">V6575_05620</name>
</gene>
<evidence type="ECO:0000256" key="3">
    <source>
        <dbReference type="ARBA" id="ARBA00022679"/>
    </source>
</evidence>
<sequence>MVDYVSFWLAGKQVLLGTPELPYIPIEFVAIQKQFSGSDVIFGFFYPPTFQMLQVAFALLPYKAALVAFAGSTTFLLFFCCRLITGNWLLAACLILIPACGNNLFHGQNAALTASLYALFLIGMERNRIILAGIALGILTIKPQLGILVPIALIAARDWRIFLTASVATLALVGLSFAALGLGTWQAFWQQVPVASAMMELGGVEWGKMISVYGAVRLFDFGHASAILAQIAVGIGGLGCVWVAWSRSKQMVVRAPVLIAGTLLATPFGLSYDLTLLVVPCAFLIREGLKYGFLPYEKMILAIVICLSASTSPIAIWLGIPVAPLLPALILSLGMRRLKGPSEEALLEDRTVQKQRSVL</sequence>
<accession>A0ABU8THC4</accession>
<evidence type="ECO:0000256" key="6">
    <source>
        <dbReference type="ARBA" id="ARBA00023136"/>
    </source>
</evidence>
<evidence type="ECO:0000256" key="2">
    <source>
        <dbReference type="ARBA" id="ARBA00022475"/>
    </source>
</evidence>
<name>A0ABU8THC4_9HYPH</name>
<keyword evidence="6 8" id="KW-0472">Membrane</keyword>
<evidence type="ECO:0000256" key="4">
    <source>
        <dbReference type="ARBA" id="ARBA00022692"/>
    </source>
</evidence>
<dbReference type="EC" id="2.4.-.-" evidence="9"/>
<protein>
    <submittedName>
        <fullName evidence="9">Glycosyltransferase family 87 protein</fullName>
        <ecNumber evidence="9">2.4.-.-</ecNumber>
    </submittedName>
</protein>
<dbReference type="GO" id="GO:0016757">
    <property type="term" value="F:glycosyltransferase activity"/>
    <property type="evidence" value="ECO:0007669"/>
    <property type="project" value="UniProtKB-KW"/>
</dbReference>
<dbReference type="Proteomes" id="UP001385499">
    <property type="component" value="Unassembled WGS sequence"/>
</dbReference>
<evidence type="ECO:0000256" key="7">
    <source>
        <dbReference type="ARBA" id="ARBA00024033"/>
    </source>
</evidence>
<dbReference type="RefSeq" id="WP_340273165.1">
    <property type="nucleotide sequence ID" value="NZ_JBAKIA010000002.1"/>
</dbReference>
<proteinExistence type="inferred from homology"/>
<keyword evidence="2" id="KW-1003">Cell membrane</keyword>
<feature type="transmembrane region" description="Helical" evidence="8">
    <location>
        <begin position="222"/>
        <end position="245"/>
    </location>
</feature>
<keyword evidence="5 8" id="KW-1133">Transmembrane helix</keyword>
<evidence type="ECO:0000313" key="10">
    <source>
        <dbReference type="Proteomes" id="UP001385499"/>
    </source>
</evidence>